<evidence type="ECO:0000313" key="4">
    <source>
        <dbReference type="EnsemblMetazoa" id="XP_020911161.1"/>
    </source>
</evidence>
<name>A0A913XWW8_EXADI</name>
<dbReference type="OrthoDB" id="10256043at2759"/>
<reference evidence="4" key="1">
    <citation type="submission" date="2022-11" db="UniProtKB">
        <authorList>
            <consortium name="EnsemblMetazoa"/>
        </authorList>
    </citation>
    <scope>IDENTIFICATION</scope>
</reference>
<dbReference type="Proteomes" id="UP000887567">
    <property type="component" value="Unplaced"/>
</dbReference>
<dbReference type="EnsemblMetazoa" id="XM_021055502.2">
    <property type="protein sequence ID" value="XP_020911161.1"/>
    <property type="gene ID" value="LOC110248931"/>
</dbReference>
<dbReference type="GO" id="GO:0016192">
    <property type="term" value="P:vesicle-mediated transport"/>
    <property type="evidence" value="ECO:0007669"/>
    <property type="project" value="TreeGrafter"/>
</dbReference>
<keyword evidence="5" id="KW-1185">Reference proteome</keyword>
<sequence>MSDMETDEEKKDEVYSSGEEGAQTVMSERVSNMANSIYSEFERMIQKYDQDVVSGLMPLMVSVLEQLDSAYSDNNEQLLELEMLSDDNEQLITQYEREKQLRKLAEKRYLEIEDQVEADQRNVENNIDALTHENKGLENRVKSYQDHVERLEERISEMKRQYDSLHNRHTEVIQS</sequence>
<dbReference type="OMA" id="HCCDEEV"/>
<feature type="coiled-coil region" evidence="1">
    <location>
        <begin position="74"/>
        <end position="168"/>
    </location>
</feature>
<dbReference type="GO" id="GO:0005737">
    <property type="term" value="C:cytoplasm"/>
    <property type="evidence" value="ECO:0007669"/>
    <property type="project" value="TreeGrafter"/>
</dbReference>
<dbReference type="Gene3D" id="1.20.58.1770">
    <property type="match status" value="1"/>
</dbReference>
<proteinExistence type="predicted"/>
<organism evidence="4 5">
    <name type="scientific">Exaiptasia diaphana</name>
    <name type="common">Tropical sea anemone</name>
    <name type="synonym">Aiptasia pulchella</name>
    <dbReference type="NCBI Taxonomy" id="2652724"/>
    <lineage>
        <taxon>Eukaryota</taxon>
        <taxon>Metazoa</taxon>
        <taxon>Cnidaria</taxon>
        <taxon>Anthozoa</taxon>
        <taxon>Hexacorallia</taxon>
        <taxon>Actiniaria</taxon>
        <taxon>Aiptasiidae</taxon>
        <taxon>Exaiptasia</taxon>
    </lineage>
</organism>
<dbReference type="AlphaFoldDB" id="A0A913XWW8"/>
<evidence type="ECO:0000256" key="1">
    <source>
        <dbReference type="SAM" id="Coils"/>
    </source>
</evidence>
<dbReference type="InterPro" id="IPR034743">
    <property type="entry name" value="RH1"/>
</dbReference>
<dbReference type="RefSeq" id="XP_020911161.1">
    <property type="nucleotide sequence ID" value="XM_021055502.2"/>
</dbReference>
<keyword evidence="1" id="KW-0175">Coiled coil</keyword>
<dbReference type="GO" id="GO:0019894">
    <property type="term" value="F:kinesin binding"/>
    <property type="evidence" value="ECO:0007669"/>
    <property type="project" value="TreeGrafter"/>
</dbReference>
<dbReference type="InterPro" id="IPR039911">
    <property type="entry name" value="JIP3/JIP4"/>
</dbReference>
<dbReference type="PANTHER" id="PTHR13886:SF4">
    <property type="entry name" value="JNK-INTERACTING PROTEIN 3"/>
    <property type="match status" value="1"/>
</dbReference>
<feature type="domain" description="RH1" evidence="3">
    <location>
        <begin position="13"/>
        <end position="101"/>
    </location>
</feature>
<feature type="region of interest" description="Disordered" evidence="2">
    <location>
        <begin position="1"/>
        <end position="24"/>
    </location>
</feature>
<dbReference type="PROSITE" id="PS51776">
    <property type="entry name" value="RH1"/>
    <property type="match status" value="1"/>
</dbReference>
<accession>A0A913XWW8</accession>
<protein>
    <recommendedName>
        <fullName evidence="3">RH1 domain-containing protein</fullName>
    </recommendedName>
</protein>
<dbReference type="PANTHER" id="PTHR13886">
    <property type="entry name" value="JNK/SAPK-ASSOCIATED PROTEIN"/>
    <property type="match status" value="1"/>
</dbReference>
<dbReference type="GO" id="GO:0030159">
    <property type="term" value="F:signaling receptor complex adaptor activity"/>
    <property type="evidence" value="ECO:0007669"/>
    <property type="project" value="TreeGrafter"/>
</dbReference>
<evidence type="ECO:0000313" key="5">
    <source>
        <dbReference type="Proteomes" id="UP000887567"/>
    </source>
</evidence>
<evidence type="ECO:0000259" key="3">
    <source>
        <dbReference type="PROSITE" id="PS51776"/>
    </source>
</evidence>
<dbReference type="Pfam" id="PF09744">
    <property type="entry name" value="RH1"/>
    <property type="match status" value="1"/>
</dbReference>
<dbReference type="GeneID" id="110248931"/>
<dbReference type="GO" id="GO:0005078">
    <property type="term" value="F:MAP-kinase scaffold activity"/>
    <property type="evidence" value="ECO:0007669"/>
    <property type="project" value="InterPro"/>
</dbReference>
<evidence type="ECO:0000256" key="2">
    <source>
        <dbReference type="SAM" id="MobiDB-lite"/>
    </source>
</evidence>
<dbReference type="KEGG" id="epa:110248931"/>